<feature type="transmembrane region" description="Helical" evidence="5">
    <location>
        <begin position="250"/>
        <end position="267"/>
    </location>
</feature>
<sequence length="395" mass="42539">MEAYIADWLHLGLRWLHVVAAITWVGSSFYFNRIDRSFRPPVPPVDRVSGQLWSIHGGSIYNYSRYPTGPGYVPDNLKWSKWESFGTWVSGALLLAVVYWWGAGVNLVTGGPDGLSPALGILVSIGSMVVAWVVYDVMCRTIPSDHVLSVAVAAFMALLLWIFLQIFSGKAAFLHVGIAMATLMAGNVWFVILPGQKKMLQAIKDGTIDRFDVGASAKRRNYHSNYLTLPIVFAMIASHFPMTYGSAHAWLGFILISAAGVAVRHFFNTMHHGHTQSRWLVVAAVISLGAIVLLAPPNLAAPANGPVAAVETGRVASIIETRCAACHAVKPTLPGFNAPPNGLVLDSLQAAAAHAQKIRQMAVDAPLMPPGNLTGMTEEERALLAAWIAAGAPTK</sequence>
<keyword evidence="2 4" id="KW-0479">Metal-binding</keyword>
<feature type="transmembrane region" description="Helical" evidence="5">
    <location>
        <begin position="85"/>
        <end position="102"/>
    </location>
</feature>
<evidence type="ECO:0000259" key="6">
    <source>
        <dbReference type="PROSITE" id="PS51007"/>
    </source>
</evidence>
<dbReference type="InterPro" id="IPR010389">
    <property type="entry name" value="Urate_ox_N"/>
</dbReference>
<evidence type="ECO:0000313" key="7">
    <source>
        <dbReference type="EMBL" id="MFC4299488.1"/>
    </source>
</evidence>
<feature type="transmembrane region" description="Helical" evidence="5">
    <location>
        <begin position="226"/>
        <end position="244"/>
    </location>
</feature>
<feature type="domain" description="Cytochrome c" evidence="6">
    <location>
        <begin position="308"/>
        <end position="392"/>
    </location>
</feature>
<reference evidence="8" key="1">
    <citation type="journal article" date="2019" name="Int. J. Syst. Evol. Microbiol.">
        <title>The Global Catalogue of Microorganisms (GCM) 10K type strain sequencing project: providing services to taxonomists for standard genome sequencing and annotation.</title>
        <authorList>
            <consortium name="The Broad Institute Genomics Platform"/>
            <consortium name="The Broad Institute Genome Sequencing Center for Infectious Disease"/>
            <person name="Wu L."/>
            <person name="Ma J."/>
        </authorList>
    </citation>
    <scope>NUCLEOTIDE SEQUENCE [LARGE SCALE GENOMIC DNA]</scope>
    <source>
        <strain evidence="8">CGMCC 1.19029</strain>
    </source>
</reference>
<dbReference type="InterPro" id="IPR009056">
    <property type="entry name" value="Cyt_c-like_dom"/>
</dbReference>
<keyword evidence="1 4" id="KW-0349">Heme</keyword>
<evidence type="ECO:0000313" key="8">
    <source>
        <dbReference type="Proteomes" id="UP001595756"/>
    </source>
</evidence>
<evidence type="ECO:0000256" key="5">
    <source>
        <dbReference type="SAM" id="Phobius"/>
    </source>
</evidence>
<dbReference type="Pfam" id="PF06181">
    <property type="entry name" value="Urate_ox_N"/>
    <property type="match status" value="1"/>
</dbReference>
<feature type="transmembrane region" description="Helical" evidence="5">
    <location>
        <begin position="173"/>
        <end position="193"/>
    </location>
</feature>
<proteinExistence type="predicted"/>
<evidence type="ECO:0000256" key="3">
    <source>
        <dbReference type="ARBA" id="ARBA00023004"/>
    </source>
</evidence>
<protein>
    <submittedName>
        <fullName evidence="7">Urate hydroxylase PuuD</fullName>
    </submittedName>
</protein>
<name>A0ABV8S1M9_9BURK</name>
<dbReference type="InterPro" id="IPR036909">
    <property type="entry name" value="Cyt_c-like_dom_sf"/>
</dbReference>
<keyword evidence="5" id="KW-1133">Transmembrane helix</keyword>
<evidence type="ECO:0000256" key="2">
    <source>
        <dbReference type="ARBA" id="ARBA00022723"/>
    </source>
</evidence>
<accession>A0ABV8S1M9</accession>
<feature type="transmembrane region" description="Helical" evidence="5">
    <location>
        <begin position="279"/>
        <end position="296"/>
    </location>
</feature>
<dbReference type="PROSITE" id="PS51007">
    <property type="entry name" value="CYTC"/>
    <property type="match status" value="1"/>
</dbReference>
<dbReference type="RefSeq" id="WP_376814019.1">
    <property type="nucleotide sequence ID" value="NZ_JBHSDY010000010.1"/>
</dbReference>
<gene>
    <name evidence="7" type="ORF">ACFO0J_15700</name>
</gene>
<organism evidence="7 8">
    <name type="scientific">Castellaniella hirudinis</name>
    <dbReference type="NCBI Taxonomy" id="1144617"/>
    <lineage>
        <taxon>Bacteria</taxon>
        <taxon>Pseudomonadati</taxon>
        <taxon>Pseudomonadota</taxon>
        <taxon>Betaproteobacteria</taxon>
        <taxon>Burkholderiales</taxon>
        <taxon>Alcaligenaceae</taxon>
        <taxon>Castellaniella</taxon>
    </lineage>
</organism>
<feature type="transmembrane region" description="Helical" evidence="5">
    <location>
        <begin position="114"/>
        <end position="135"/>
    </location>
</feature>
<dbReference type="EMBL" id="JBHSDY010000010">
    <property type="protein sequence ID" value="MFC4299488.1"/>
    <property type="molecule type" value="Genomic_DNA"/>
</dbReference>
<keyword evidence="3 4" id="KW-0408">Iron</keyword>
<dbReference type="SUPFAM" id="SSF46626">
    <property type="entry name" value="Cytochrome c"/>
    <property type="match status" value="1"/>
</dbReference>
<dbReference type="Proteomes" id="UP001595756">
    <property type="component" value="Unassembled WGS sequence"/>
</dbReference>
<feature type="transmembrane region" description="Helical" evidence="5">
    <location>
        <begin position="147"/>
        <end position="167"/>
    </location>
</feature>
<feature type="transmembrane region" description="Helical" evidence="5">
    <location>
        <begin position="12"/>
        <end position="31"/>
    </location>
</feature>
<keyword evidence="8" id="KW-1185">Reference proteome</keyword>
<evidence type="ECO:0000256" key="1">
    <source>
        <dbReference type="ARBA" id="ARBA00022617"/>
    </source>
</evidence>
<keyword evidence="5" id="KW-0472">Membrane</keyword>
<keyword evidence="5" id="KW-0812">Transmembrane</keyword>
<evidence type="ECO:0000256" key="4">
    <source>
        <dbReference type="PROSITE-ProRule" id="PRU00433"/>
    </source>
</evidence>
<comment type="caution">
    <text evidence="7">The sequence shown here is derived from an EMBL/GenBank/DDBJ whole genome shotgun (WGS) entry which is preliminary data.</text>
</comment>